<dbReference type="PANTHER" id="PTHR23183">
    <property type="entry name" value="NOP14"/>
    <property type="match status" value="1"/>
</dbReference>
<name>A0AAV8XSK5_9CUCU</name>
<proteinExistence type="inferred from homology"/>
<comment type="subcellular location">
    <subcellularLocation>
        <location evidence="1">Nucleus</location>
        <location evidence="1">Nucleolus</location>
    </subcellularLocation>
</comment>
<dbReference type="Pfam" id="PF04147">
    <property type="entry name" value="Nop14"/>
    <property type="match status" value="1"/>
</dbReference>
<dbReference type="PANTHER" id="PTHR23183:SF0">
    <property type="entry name" value="NUCLEOLAR PROTEIN 14"/>
    <property type="match status" value="1"/>
</dbReference>
<dbReference type="AlphaFoldDB" id="A0AAV8XSK5"/>
<dbReference type="Proteomes" id="UP001162162">
    <property type="component" value="Unassembled WGS sequence"/>
</dbReference>
<comment type="similarity">
    <text evidence="2">Belongs to the NOP14 family.</text>
</comment>
<evidence type="ECO:0000313" key="8">
    <source>
        <dbReference type="EMBL" id="KAJ8941563.1"/>
    </source>
</evidence>
<dbReference type="GO" id="GO:0030692">
    <property type="term" value="C:Noc4p-Nop14p complex"/>
    <property type="evidence" value="ECO:0007669"/>
    <property type="project" value="TreeGrafter"/>
</dbReference>
<accession>A0AAV8XSK5</accession>
<keyword evidence="3" id="KW-0690">Ribosome biogenesis</keyword>
<evidence type="ECO:0000256" key="4">
    <source>
        <dbReference type="ARBA" id="ARBA00022552"/>
    </source>
</evidence>
<dbReference type="GO" id="GO:0030490">
    <property type="term" value="P:maturation of SSU-rRNA"/>
    <property type="evidence" value="ECO:0007669"/>
    <property type="project" value="TreeGrafter"/>
</dbReference>
<evidence type="ECO:0000256" key="5">
    <source>
        <dbReference type="ARBA" id="ARBA00023242"/>
    </source>
</evidence>
<dbReference type="EMBL" id="JAPWTK010000362">
    <property type="protein sequence ID" value="KAJ8941563.1"/>
    <property type="molecule type" value="Genomic_DNA"/>
</dbReference>
<evidence type="ECO:0000256" key="1">
    <source>
        <dbReference type="ARBA" id="ARBA00004604"/>
    </source>
</evidence>
<evidence type="ECO:0000256" key="6">
    <source>
        <dbReference type="ARBA" id="ARBA00024695"/>
    </source>
</evidence>
<evidence type="ECO:0000313" key="9">
    <source>
        <dbReference type="Proteomes" id="UP001162162"/>
    </source>
</evidence>
<comment type="function">
    <text evidence="6">Involved in nucleolar processing of pre-18S ribosomal RNA. Has a role in the nuclear export of 40S pre-ribosomal subunit to the cytoplasm.</text>
</comment>
<gene>
    <name evidence="8" type="ORF">NQ318_011522</name>
</gene>
<feature type="region of interest" description="Disordered" evidence="7">
    <location>
        <begin position="1"/>
        <end position="25"/>
    </location>
</feature>
<keyword evidence="9" id="KW-1185">Reference proteome</keyword>
<dbReference type="InterPro" id="IPR007276">
    <property type="entry name" value="Nop14"/>
</dbReference>
<evidence type="ECO:0000256" key="3">
    <source>
        <dbReference type="ARBA" id="ARBA00022517"/>
    </source>
</evidence>
<organism evidence="8 9">
    <name type="scientific">Aromia moschata</name>
    <dbReference type="NCBI Taxonomy" id="1265417"/>
    <lineage>
        <taxon>Eukaryota</taxon>
        <taxon>Metazoa</taxon>
        <taxon>Ecdysozoa</taxon>
        <taxon>Arthropoda</taxon>
        <taxon>Hexapoda</taxon>
        <taxon>Insecta</taxon>
        <taxon>Pterygota</taxon>
        <taxon>Neoptera</taxon>
        <taxon>Endopterygota</taxon>
        <taxon>Coleoptera</taxon>
        <taxon>Polyphaga</taxon>
        <taxon>Cucujiformia</taxon>
        <taxon>Chrysomeloidea</taxon>
        <taxon>Cerambycidae</taxon>
        <taxon>Cerambycinae</taxon>
        <taxon>Callichromatini</taxon>
        <taxon>Aromia</taxon>
    </lineage>
</organism>
<dbReference type="GO" id="GO:0032040">
    <property type="term" value="C:small-subunit processome"/>
    <property type="evidence" value="ECO:0007669"/>
    <property type="project" value="InterPro"/>
</dbReference>
<protein>
    <submittedName>
        <fullName evidence="8">Uncharacterized protein</fullName>
    </submittedName>
</protein>
<keyword evidence="4" id="KW-0698">rRNA processing</keyword>
<evidence type="ECO:0000256" key="2">
    <source>
        <dbReference type="ARBA" id="ARBA00007466"/>
    </source>
</evidence>
<evidence type="ECO:0000256" key="7">
    <source>
        <dbReference type="SAM" id="MobiDB-lite"/>
    </source>
</evidence>
<keyword evidence="5" id="KW-0539">Nucleus</keyword>
<sequence>MKKTQKFVENAHFGGGLLRNTESEGAKTHKDLIDQLIAESAKVKRPEEDTTKKTKIDDYDKVMRELKFEARGTVSDRLKTEDEIAKDEKEKLEQLEKERLERMKGYVDLKAVKAHTQKC</sequence>
<reference evidence="8" key="1">
    <citation type="journal article" date="2023" name="Insect Mol. Biol.">
        <title>Genome sequencing provides insights into the evolution of gene families encoding plant cell wall-degrading enzymes in longhorned beetles.</title>
        <authorList>
            <person name="Shin N.R."/>
            <person name="Okamura Y."/>
            <person name="Kirsch R."/>
            <person name="Pauchet Y."/>
        </authorList>
    </citation>
    <scope>NUCLEOTIDE SEQUENCE</scope>
    <source>
        <strain evidence="8">AMC_N1</strain>
    </source>
</reference>
<comment type="caution">
    <text evidence="8">The sequence shown here is derived from an EMBL/GenBank/DDBJ whole genome shotgun (WGS) entry which is preliminary data.</text>
</comment>